<dbReference type="OMA" id="YGSCGQV"/>
<dbReference type="Gene3D" id="3.30.160.60">
    <property type="entry name" value="Classic Zinc Finger"/>
    <property type="match status" value="3"/>
</dbReference>
<evidence type="ECO:0000259" key="9">
    <source>
        <dbReference type="PROSITE" id="PS50157"/>
    </source>
</evidence>
<feature type="domain" description="C2H2-type" evidence="9">
    <location>
        <begin position="244"/>
        <end position="273"/>
    </location>
</feature>
<dbReference type="eggNOG" id="KOG1721">
    <property type="taxonomic scope" value="Eukaryota"/>
</dbReference>
<dbReference type="PANTHER" id="PTHR23235:SF120">
    <property type="entry name" value="KRUPPEL-LIKE FACTOR 15"/>
    <property type="match status" value="1"/>
</dbReference>
<feature type="region of interest" description="Disordered" evidence="8">
    <location>
        <begin position="454"/>
        <end position="511"/>
    </location>
</feature>
<dbReference type="Pfam" id="PF00096">
    <property type="entry name" value="zf-C2H2"/>
    <property type="match status" value="2"/>
</dbReference>
<sequence length="582" mass="63287">MQVAQQQRPAQPGLSFQETQHYYQQQPQQIEGQAHGLPCQLQQTQPRTSPQPSPQQIQDLEQHIKSVYGSYGTVYVNILPIPQPTPQEPAPVAKSEDLDFAPMPTHFDDLPEINLEPSVGDNGLGLDYELEIPESDIGYESSYYSEALSPGRSPSSSPRHQDISTFLDGFNARLSYPAQASLLPTSQSSPALDAFLSSPSRPPLSPRAMSITDISLDTTIEDTGISPEEVQQYISEQNTENHRWTCLFPECGKTFGRRENIRSHVQTHLGDRQFRCNGCGKCFVRQHDLKRHSKIHTGDKPYKCPCGGGFARQDALTRHRQRGMCVGGFPSAVRQPARRGRPKKKRPDLEERVDKANKARRALASTASSYSDSPSPEHDSPGNSSDFEPAQYADPHSFEMRSDPSCDPFGFNNQTSPFASSPPNSTASLATSSPFDIGLAGDTLFRLTAEAFAQTPPTSPKNADDADAHSPATDAKDDHATADYAPFKTSLSSSKPPSNPFTTPPTSPAFHAETDAETDIFADFDVATSASGSYDTSSFPMDDGLFDGADLLSCATDFLGSPEGAYSAEEAMGAGLAWIDAL</sequence>
<protein>
    <recommendedName>
        <fullName evidence="9">C2H2-type domain-containing protein</fullName>
    </recommendedName>
</protein>
<dbReference type="GO" id="GO:0000978">
    <property type="term" value="F:RNA polymerase II cis-regulatory region sequence-specific DNA binding"/>
    <property type="evidence" value="ECO:0007669"/>
    <property type="project" value="TreeGrafter"/>
</dbReference>
<dbReference type="GO" id="GO:0008270">
    <property type="term" value="F:zinc ion binding"/>
    <property type="evidence" value="ECO:0007669"/>
    <property type="project" value="UniProtKB-KW"/>
</dbReference>
<reference evidence="11" key="1">
    <citation type="submission" date="2012-06" db="EMBL/GenBank/DDBJ databases">
        <title>The genome sequence of Coniosporium apollinis CBS 100218.</title>
        <authorList>
            <consortium name="The Broad Institute Genome Sequencing Platform"/>
            <person name="Cuomo C."/>
            <person name="Gorbushina A."/>
            <person name="Noack S."/>
            <person name="Walker B."/>
            <person name="Young S.K."/>
            <person name="Zeng Q."/>
            <person name="Gargeya S."/>
            <person name="Fitzgerald M."/>
            <person name="Haas B."/>
            <person name="Abouelleil A."/>
            <person name="Alvarado L."/>
            <person name="Arachchi H.M."/>
            <person name="Berlin A.M."/>
            <person name="Chapman S.B."/>
            <person name="Goldberg J."/>
            <person name="Griggs A."/>
            <person name="Gujja S."/>
            <person name="Hansen M."/>
            <person name="Howarth C."/>
            <person name="Imamovic A."/>
            <person name="Larimer J."/>
            <person name="McCowan C."/>
            <person name="Montmayeur A."/>
            <person name="Murphy C."/>
            <person name="Neiman D."/>
            <person name="Pearson M."/>
            <person name="Priest M."/>
            <person name="Roberts A."/>
            <person name="Saif S."/>
            <person name="Shea T."/>
            <person name="Sisk P."/>
            <person name="Sykes S."/>
            <person name="Wortman J."/>
            <person name="Nusbaum C."/>
            <person name="Birren B."/>
        </authorList>
    </citation>
    <scope>NUCLEOTIDE SEQUENCE [LARGE SCALE GENOMIC DNA]</scope>
    <source>
        <strain evidence="11">CBS 100218</strain>
    </source>
</reference>
<keyword evidence="3 7" id="KW-0863">Zinc-finger</keyword>
<keyword evidence="11" id="KW-1185">Reference proteome</keyword>
<dbReference type="RefSeq" id="XP_007779100.1">
    <property type="nucleotide sequence ID" value="XM_007780910.1"/>
</dbReference>
<feature type="compositionally biased region" description="Basic and acidic residues" evidence="8">
    <location>
        <begin position="347"/>
        <end position="357"/>
    </location>
</feature>
<dbReference type="EMBL" id="JH767565">
    <property type="protein sequence ID" value="EON63783.1"/>
    <property type="molecule type" value="Genomic_DNA"/>
</dbReference>
<evidence type="ECO:0000256" key="4">
    <source>
        <dbReference type="ARBA" id="ARBA00022833"/>
    </source>
</evidence>
<dbReference type="HOGENOM" id="CLU_027358_0_0_1"/>
<keyword evidence="6" id="KW-0804">Transcription</keyword>
<feature type="region of interest" description="Disordered" evidence="8">
    <location>
        <begin position="1"/>
        <end position="57"/>
    </location>
</feature>
<dbReference type="InterPro" id="IPR013087">
    <property type="entry name" value="Znf_C2H2_type"/>
</dbReference>
<keyword evidence="2" id="KW-0677">Repeat</keyword>
<evidence type="ECO:0000256" key="2">
    <source>
        <dbReference type="ARBA" id="ARBA00022737"/>
    </source>
</evidence>
<dbReference type="OrthoDB" id="8117402at2759"/>
<feature type="compositionally biased region" description="Low complexity" evidence="8">
    <location>
        <begin position="17"/>
        <end position="33"/>
    </location>
</feature>
<accession>R7YPK7</accession>
<keyword evidence="1" id="KW-0479">Metal-binding</keyword>
<dbReference type="SMART" id="SM00355">
    <property type="entry name" value="ZnF_C2H2"/>
    <property type="match status" value="2"/>
</dbReference>
<dbReference type="InterPro" id="IPR036236">
    <property type="entry name" value="Znf_C2H2_sf"/>
</dbReference>
<feature type="compositionally biased region" description="Basic and acidic residues" evidence="8">
    <location>
        <begin position="462"/>
        <end position="481"/>
    </location>
</feature>
<feature type="compositionally biased region" description="Low complexity" evidence="8">
    <location>
        <begin position="40"/>
        <end position="57"/>
    </location>
</feature>
<evidence type="ECO:0000256" key="6">
    <source>
        <dbReference type="ARBA" id="ARBA00023163"/>
    </source>
</evidence>
<dbReference type="SUPFAM" id="SSF57667">
    <property type="entry name" value="beta-beta-alpha zinc fingers"/>
    <property type="match status" value="1"/>
</dbReference>
<dbReference type="AlphaFoldDB" id="R7YPK7"/>
<proteinExistence type="predicted"/>
<gene>
    <name evidence="10" type="ORF">W97_03011</name>
</gene>
<dbReference type="GO" id="GO:0000981">
    <property type="term" value="F:DNA-binding transcription factor activity, RNA polymerase II-specific"/>
    <property type="evidence" value="ECO:0007669"/>
    <property type="project" value="TreeGrafter"/>
</dbReference>
<feature type="region of interest" description="Disordered" evidence="8">
    <location>
        <begin position="326"/>
        <end position="429"/>
    </location>
</feature>
<feature type="domain" description="C2H2-type" evidence="9">
    <location>
        <begin position="274"/>
        <end position="301"/>
    </location>
</feature>
<dbReference type="GeneID" id="19900322"/>
<evidence type="ECO:0000256" key="1">
    <source>
        <dbReference type="ARBA" id="ARBA00022723"/>
    </source>
</evidence>
<name>R7YPK7_CONA1</name>
<evidence type="ECO:0000256" key="5">
    <source>
        <dbReference type="ARBA" id="ARBA00023015"/>
    </source>
</evidence>
<dbReference type="FunFam" id="3.30.160.60:FF:000032">
    <property type="entry name" value="Krueppel-like factor 4"/>
    <property type="match status" value="1"/>
</dbReference>
<evidence type="ECO:0000256" key="3">
    <source>
        <dbReference type="ARBA" id="ARBA00022771"/>
    </source>
</evidence>
<organism evidence="10 11">
    <name type="scientific">Coniosporium apollinis (strain CBS 100218)</name>
    <name type="common">Rock-inhabiting black yeast</name>
    <dbReference type="NCBI Taxonomy" id="1168221"/>
    <lineage>
        <taxon>Eukaryota</taxon>
        <taxon>Fungi</taxon>
        <taxon>Dikarya</taxon>
        <taxon>Ascomycota</taxon>
        <taxon>Pezizomycotina</taxon>
        <taxon>Dothideomycetes</taxon>
        <taxon>Dothideomycetes incertae sedis</taxon>
        <taxon>Coniosporium</taxon>
    </lineage>
</organism>
<feature type="compositionally biased region" description="Polar residues" evidence="8">
    <location>
        <begin position="411"/>
        <end position="429"/>
    </location>
</feature>
<evidence type="ECO:0000256" key="8">
    <source>
        <dbReference type="SAM" id="MobiDB-lite"/>
    </source>
</evidence>
<dbReference type="Proteomes" id="UP000016924">
    <property type="component" value="Unassembled WGS sequence"/>
</dbReference>
<keyword evidence="4" id="KW-0862">Zinc</keyword>
<evidence type="ECO:0000256" key="7">
    <source>
        <dbReference type="PROSITE-ProRule" id="PRU00042"/>
    </source>
</evidence>
<feature type="compositionally biased region" description="Low complexity" evidence="8">
    <location>
        <begin position="362"/>
        <end position="374"/>
    </location>
</feature>
<feature type="compositionally biased region" description="Basic residues" evidence="8">
    <location>
        <begin position="336"/>
        <end position="346"/>
    </location>
</feature>
<keyword evidence="5" id="KW-0805">Transcription regulation</keyword>
<evidence type="ECO:0000313" key="10">
    <source>
        <dbReference type="EMBL" id="EON63783.1"/>
    </source>
</evidence>
<dbReference type="STRING" id="1168221.R7YPK7"/>
<dbReference type="PROSITE" id="PS50157">
    <property type="entry name" value="ZINC_FINGER_C2H2_2"/>
    <property type="match status" value="2"/>
</dbReference>
<dbReference type="PROSITE" id="PS00028">
    <property type="entry name" value="ZINC_FINGER_C2H2_1"/>
    <property type="match status" value="2"/>
</dbReference>
<evidence type="ECO:0000313" key="11">
    <source>
        <dbReference type="Proteomes" id="UP000016924"/>
    </source>
</evidence>
<feature type="compositionally biased region" description="Pro residues" evidence="8">
    <location>
        <begin position="497"/>
        <end position="507"/>
    </location>
</feature>
<dbReference type="PANTHER" id="PTHR23235">
    <property type="entry name" value="KRUEPPEL-LIKE TRANSCRIPTION FACTOR"/>
    <property type="match status" value="1"/>
</dbReference>